<feature type="region of interest" description="Disordered" evidence="7">
    <location>
        <begin position="144"/>
        <end position="186"/>
    </location>
</feature>
<dbReference type="InterPro" id="IPR004167">
    <property type="entry name" value="PSBD"/>
</dbReference>
<evidence type="ECO:0000256" key="2">
    <source>
        <dbReference type="ARBA" id="ARBA00022679"/>
    </source>
</evidence>
<dbReference type="Gene3D" id="2.40.50.100">
    <property type="match status" value="1"/>
</dbReference>
<dbReference type="Gene3D" id="4.10.320.10">
    <property type="entry name" value="E3-binding domain"/>
    <property type="match status" value="1"/>
</dbReference>
<keyword evidence="4" id="KW-0809">Transit peptide</keyword>
<feature type="compositionally biased region" description="Low complexity" evidence="7">
    <location>
        <begin position="147"/>
        <end position="182"/>
    </location>
</feature>
<evidence type="ECO:0000256" key="1">
    <source>
        <dbReference type="ARBA" id="ARBA00007317"/>
    </source>
</evidence>
<evidence type="ECO:0000259" key="8">
    <source>
        <dbReference type="PROSITE" id="PS50968"/>
    </source>
</evidence>
<dbReference type="NCBIfam" id="TIGR01349">
    <property type="entry name" value="PDHac_trf_mito"/>
    <property type="match status" value="1"/>
</dbReference>
<dbReference type="GO" id="GO:0004742">
    <property type="term" value="F:dihydrolipoyllysine-residue acetyltransferase activity"/>
    <property type="evidence" value="ECO:0007669"/>
    <property type="project" value="UniProtKB-UniRule"/>
</dbReference>
<dbReference type="Proteomes" id="UP000283090">
    <property type="component" value="Unassembled WGS sequence"/>
</dbReference>
<dbReference type="FunFam" id="3.30.559.10:FF:000003">
    <property type="entry name" value="Acetyltransferase component of pyruvate dehydrogenase complex"/>
    <property type="match status" value="1"/>
</dbReference>
<dbReference type="EMBL" id="SAEB01000012">
    <property type="protein sequence ID" value="RVD82021.1"/>
    <property type="molecule type" value="Genomic_DNA"/>
</dbReference>
<keyword evidence="3 6" id="KW-0450">Lipoyl</keyword>
<dbReference type="SUPFAM" id="SSF47005">
    <property type="entry name" value="Peripheral subunit-binding domain of 2-oxo acid dehydrogenase complex"/>
    <property type="match status" value="1"/>
</dbReference>
<keyword evidence="2 6" id="KW-0808">Transferase</keyword>
<name>A0A436ZSV2_ARTFL</name>
<evidence type="ECO:0000256" key="6">
    <source>
        <dbReference type="RuleBase" id="RU361137"/>
    </source>
</evidence>
<protein>
    <recommendedName>
        <fullName evidence="6">Acetyltransferase component of pyruvate dehydrogenase complex</fullName>
        <ecNumber evidence="6">2.3.1.12</ecNumber>
    </recommendedName>
</protein>
<dbReference type="GO" id="GO:0005739">
    <property type="term" value="C:mitochondrion"/>
    <property type="evidence" value="ECO:0007669"/>
    <property type="project" value="UniProtKB-SubCell"/>
</dbReference>
<feature type="domain" description="Peripheral subunit-binding (PSBD)" evidence="9">
    <location>
        <begin position="199"/>
        <end position="236"/>
    </location>
</feature>
<evidence type="ECO:0000313" key="11">
    <source>
        <dbReference type="Proteomes" id="UP000283090"/>
    </source>
</evidence>
<dbReference type="PROSITE" id="PS00189">
    <property type="entry name" value="LIPOYL"/>
    <property type="match status" value="1"/>
</dbReference>
<dbReference type="InterPro" id="IPR001078">
    <property type="entry name" value="2-oxoacid_DH_actylTfrase"/>
</dbReference>
<comment type="cofactor">
    <cofactor evidence="6">
        <name>(R)-lipoate</name>
        <dbReference type="ChEBI" id="CHEBI:83088"/>
    </cofactor>
    <text evidence="6">Binds 1 lipoyl cofactor covalently.</text>
</comment>
<proteinExistence type="inferred from homology"/>
<gene>
    <name evidence="10" type="ORF">DFL_009865</name>
</gene>
<dbReference type="SUPFAM" id="SSF52777">
    <property type="entry name" value="CoA-dependent acyltransferases"/>
    <property type="match status" value="1"/>
</dbReference>
<evidence type="ECO:0000256" key="5">
    <source>
        <dbReference type="ARBA" id="ARBA00023315"/>
    </source>
</evidence>
<dbReference type="RefSeq" id="XP_067487565.1">
    <property type="nucleotide sequence ID" value="XM_067639814.1"/>
</dbReference>
<dbReference type="PROSITE" id="PS50968">
    <property type="entry name" value="BIOTINYL_LIPOYL"/>
    <property type="match status" value="1"/>
</dbReference>
<sequence>MVAAVFSSRTALLASRAVGRVNSTTCLRSIPRAAFPTFSRYYADKSSLPRHTVVNMPALSPTMTAGNIGGWQKQPGDKINPGDVLVEIETDKAQMDFEYQEEGVLAKILLQTGEKDIGVGSPIAVMVDDAGDVEAFKDFTIDDAGGKASSAPESKSSSPEPSKSESESQPAPAPTAEESTSTGSRLQTSLERLEGLEYFASPAAKVLALEKGIPLKNVKGTGPNGRIVKADVEKYTGPTGGSSASAAVGGATGLSDVDIPLSGMRKSIATRLQSSMQTSPHFYIGSDISVSKLLKLRTALNASAQSGEYKLSVNDLIVKAVAVALKKHPNVNASWIDSEGVIRQYASVDISVAVATPVGLITPIVKAAHAKGLQTISNEIKELAVRAKDGKLKPEEYQGGTFTISNMGMNDAVSRFTAIINPPHAGILSVSAPAKVAVPGRDGGVEWDDKITFTGSFDHRIVDGVVGAEFMKTLKRVVENPMELLL</sequence>
<evidence type="ECO:0000313" key="10">
    <source>
        <dbReference type="EMBL" id="RVD82021.1"/>
    </source>
</evidence>
<dbReference type="GO" id="GO:0045254">
    <property type="term" value="C:pyruvate dehydrogenase complex"/>
    <property type="evidence" value="ECO:0007669"/>
    <property type="project" value="UniProtKB-UniRule"/>
</dbReference>
<evidence type="ECO:0000256" key="4">
    <source>
        <dbReference type="ARBA" id="ARBA00022946"/>
    </source>
</evidence>
<dbReference type="PROSITE" id="PS51826">
    <property type="entry name" value="PSBD"/>
    <property type="match status" value="1"/>
</dbReference>
<dbReference type="GO" id="GO:0006086">
    <property type="term" value="P:pyruvate decarboxylation to acetyl-CoA"/>
    <property type="evidence" value="ECO:0007669"/>
    <property type="project" value="InterPro"/>
</dbReference>
<dbReference type="InterPro" id="IPR023213">
    <property type="entry name" value="CAT-like_dom_sf"/>
</dbReference>
<dbReference type="FunFam" id="2.40.50.100:FF:000010">
    <property type="entry name" value="Acetyltransferase component of pyruvate dehydrogenase complex"/>
    <property type="match status" value="1"/>
</dbReference>
<dbReference type="OrthoDB" id="537444at2759"/>
<evidence type="ECO:0000256" key="7">
    <source>
        <dbReference type="SAM" id="MobiDB-lite"/>
    </source>
</evidence>
<keyword evidence="5 6" id="KW-0012">Acyltransferase</keyword>
<dbReference type="SUPFAM" id="SSF51230">
    <property type="entry name" value="Single hybrid motif"/>
    <property type="match status" value="1"/>
</dbReference>
<feature type="domain" description="Lipoyl-binding" evidence="8">
    <location>
        <begin position="51"/>
        <end position="127"/>
    </location>
</feature>
<evidence type="ECO:0000256" key="3">
    <source>
        <dbReference type="ARBA" id="ARBA00022823"/>
    </source>
</evidence>
<dbReference type="InterPro" id="IPR003016">
    <property type="entry name" value="2-oxoA_DH_lipoyl-BS"/>
</dbReference>
<dbReference type="InterPro" id="IPR036625">
    <property type="entry name" value="E3-bd_dom_sf"/>
</dbReference>
<comment type="subcellular location">
    <subcellularLocation>
        <location evidence="6">Mitochondrion</location>
    </subcellularLocation>
</comment>
<dbReference type="Pfam" id="PF00198">
    <property type="entry name" value="2-oxoacid_dh"/>
    <property type="match status" value="1"/>
</dbReference>
<dbReference type="STRING" id="97331.A0A436ZSV2"/>
<comment type="caution">
    <text evidence="10">The sequence shown here is derived from an EMBL/GenBank/DDBJ whole genome shotgun (WGS) entry which is preliminary data.</text>
</comment>
<evidence type="ECO:0000259" key="9">
    <source>
        <dbReference type="PROSITE" id="PS51826"/>
    </source>
</evidence>
<dbReference type="VEuPathDB" id="FungiDB:DFL_009865"/>
<dbReference type="PANTHER" id="PTHR23151:SF90">
    <property type="entry name" value="DIHYDROLIPOYLLYSINE-RESIDUE ACETYLTRANSFERASE COMPONENT OF PYRUVATE DEHYDROGENASE COMPLEX, MITOCHONDRIAL-RELATED"/>
    <property type="match status" value="1"/>
</dbReference>
<dbReference type="EC" id="2.3.1.12" evidence="6"/>
<dbReference type="Gene3D" id="3.30.559.10">
    <property type="entry name" value="Chloramphenicol acetyltransferase-like domain"/>
    <property type="match status" value="1"/>
</dbReference>
<organism evidence="10 11">
    <name type="scientific">Arthrobotrys flagrans</name>
    <name type="common">Nematode-trapping fungus</name>
    <name type="synonym">Trichothecium flagrans</name>
    <dbReference type="NCBI Taxonomy" id="97331"/>
    <lineage>
        <taxon>Eukaryota</taxon>
        <taxon>Fungi</taxon>
        <taxon>Dikarya</taxon>
        <taxon>Ascomycota</taxon>
        <taxon>Pezizomycotina</taxon>
        <taxon>Orbiliomycetes</taxon>
        <taxon>Orbiliales</taxon>
        <taxon>Orbiliaceae</taxon>
        <taxon>Arthrobotrys</taxon>
    </lineage>
</organism>
<dbReference type="PANTHER" id="PTHR23151">
    <property type="entry name" value="DIHYDROLIPOAMIDE ACETYL/SUCCINYL-TRANSFERASE-RELATED"/>
    <property type="match status" value="1"/>
</dbReference>
<dbReference type="CDD" id="cd06849">
    <property type="entry name" value="lipoyl_domain"/>
    <property type="match status" value="1"/>
</dbReference>
<comment type="catalytic activity">
    <reaction evidence="6">
        <text>N(6)-[(R)-dihydrolipoyl]-L-lysyl-[protein] + acetyl-CoA = N(6)-[(R)-S(8)-acetyldihydrolipoyl]-L-lysyl-[protein] + CoA</text>
        <dbReference type="Rhea" id="RHEA:17017"/>
        <dbReference type="Rhea" id="RHEA-COMP:10475"/>
        <dbReference type="Rhea" id="RHEA-COMP:10478"/>
        <dbReference type="ChEBI" id="CHEBI:57287"/>
        <dbReference type="ChEBI" id="CHEBI:57288"/>
        <dbReference type="ChEBI" id="CHEBI:83100"/>
        <dbReference type="ChEBI" id="CHEBI:83111"/>
        <dbReference type="EC" id="2.3.1.12"/>
    </reaction>
</comment>
<keyword evidence="11" id="KW-1185">Reference proteome</keyword>
<dbReference type="InterPro" id="IPR045257">
    <property type="entry name" value="E2/Pdx1"/>
</dbReference>
<accession>A0A436ZSV2</accession>
<dbReference type="Pfam" id="PF02817">
    <property type="entry name" value="E3_binding"/>
    <property type="match status" value="1"/>
</dbReference>
<dbReference type="AlphaFoldDB" id="A0A436ZSV2"/>
<dbReference type="InterPro" id="IPR000089">
    <property type="entry name" value="Biotin_lipoyl"/>
</dbReference>
<dbReference type="InterPro" id="IPR011053">
    <property type="entry name" value="Single_hybrid_motif"/>
</dbReference>
<comment type="similarity">
    <text evidence="1 6">Belongs to the 2-oxoacid dehydrogenase family.</text>
</comment>
<dbReference type="Pfam" id="PF00364">
    <property type="entry name" value="Biotin_lipoyl"/>
    <property type="match status" value="1"/>
</dbReference>
<comment type="function">
    <text evidence="6">The pyruvate dehydrogenase complex catalyzes the overall conversion of pyruvate to acetyl-CoA and CO(2).</text>
</comment>
<reference evidence="10 11" key="1">
    <citation type="submission" date="2019-01" db="EMBL/GenBank/DDBJ databases">
        <title>Intercellular communication is required for trap formation in the nematode-trapping fungus Duddingtonia flagrans.</title>
        <authorList>
            <person name="Youssar L."/>
            <person name="Wernet V."/>
            <person name="Hensel N."/>
            <person name="Hildebrandt H.-G."/>
            <person name="Fischer R."/>
        </authorList>
    </citation>
    <scope>NUCLEOTIDE SEQUENCE [LARGE SCALE GENOMIC DNA]</scope>
    <source>
        <strain evidence="10 11">CBS H-5679</strain>
    </source>
</reference>
<dbReference type="InterPro" id="IPR006257">
    <property type="entry name" value="LAT1"/>
</dbReference>
<dbReference type="GeneID" id="93592176"/>